<dbReference type="InterPro" id="IPR027705">
    <property type="entry name" value="Flotillin_fam"/>
</dbReference>
<sequence length="764" mass="84919">MSGAAIGWTVLGIIILAVVIVVGVYLLHWLYRRSTKETAFVRTGWGGEKVVKDGGAFVLPIVHEVTPVNMNTLRLEIRRGQEAALITKNRMRVDVVAEFYVRVAQKRDAISAAAQTLGRRTMQPDALKELVEGKFVDSLRSVAAEMTMEELHEQRGQFVRRVQESVAEMLSRNGLELEAVSLTGMDQTNMDYFNPSNAFDAEGLTRLTEEIERRKKSRNDIEQDTMIAIRNKNLEAEKMALDIERESEYARLDQEREIEGRRAGQRAEVSRERAEREREAEEARIAAELAVERAKISQARTLDEERITRERETQTLEVSRRRALEKAETEAREATERERIATEKTLEEERIASQAETERLEVERRKSVQLAEEERAIALAKKALEKAKVEAESEEQTLMALLEVERAKIKRDRLIEEDRISREKALQVLEVGRRQALEEAEIQTREEVERARIQSERGLDEARILQRKELRKMEIDQQLALEIAEIDRAIEVAGKTKQRSEALVESEGARAKAIQAEEKTFSAREMEIAERKKAIELIQAELAAERDGIKLRKGAEAERMASLERAEALRAMAEGEAESEKLRALADKLRYEIDAEGRRQLNEALNVLSDPARGSEMRLKLIDKLEGIIRESAKPLERIEGIKILQVDGLLGHGGGSGGGSGGNGGGGDSGNGGFADNVVNSALRYRAQAPLIDNLLSEIGISGGDIGRLTNVLNHAKAVNPQAVNPQAVNPKADDAGSGDDGTKGEGGTKGGKSAKGDREGAG</sequence>
<dbReference type="InterPro" id="IPR031905">
    <property type="entry name" value="Flotillin_C"/>
</dbReference>
<keyword evidence="8" id="KW-0812">Transmembrane</keyword>
<dbReference type="GO" id="GO:0005886">
    <property type="term" value="C:plasma membrane"/>
    <property type="evidence" value="ECO:0007669"/>
    <property type="project" value="UniProtKB-SubCell"/>
</dbReference>
<organism evidence="10 11">
    <name type="scientific">Marivibrio halodurans</name>
    <dbReference type="NCBI Taxonomy" id="2039722"/>
    <lineage>
        <taxon>Bacteria</taxon>
        <taxon>Pseudomonadati</taxon>
        <taxon>Pseudomonadota</taxon>
        <taxon>Alphaproteobacteria</taxon>
        <taxon>Rhodospirillales</taxon>
        <taxon>Rhodospirillaceae</taxon>
        <taxon>Marivibrio</taxon>
    </lineage>
</organism>
<evidence type="ECO:0000256" key="8">
    <source>
        <dbReference type="SAM" id="Phobius"/>
    </source>
</evidence>
<evidence type="ECO:0000256" key="4">
    <source>
        <dbReference type="ARBA" id="ARBA00022475"/>
    </source>
</evidence>
<dbReference type="PANTHER" id="PTHR13806:SF31">
    <property type="entry name" value="FLOTILLIN-LIKE PROTEIN 1-RELATED"/>
    <property type="match status" value="1"/>
</dbReference>
<dbReference type="Proteomes" id="UP000672602">
    <property type="component" value="Unassembled WGS sequence"/>
</dbReference>
<protein>
    <recommendedName>
        <fullName evidence="9">Band 7 domain-containing protein</fullName>
    </recommendedName>
</protein>
<keyword evidence="8" id="KW-1133">Transmembrane helix</keyword>
<dbReference type="AlphaFoldDB" id="A0A8J7S1X4"/>
<dbReference type="SUPFAM" id="SSF117892">
    <property type="entry name" value="Band 7/SPFH domain"/>
    <property type="match status" value="1"/>
</dbReference>
<keyword evidence="5 8" id="KW-0472">Membrane</keyword>
<feature type="domain" description="Band 7" evidence="9">
    <location>
        <begin position="28"/>
        <end position="197"/>
    </location>
</feature>
<comment type="caution">
    <text evidence="10">The sequence shown here is derived from an EMBL/GenBank/DDBJ whole genome shotgun (WGS) entry which is preliminary data.</text>
</comment>
<dbReference type="Pfam" id="PF01145">
    <property type="entry name" value="Band_7"/>
    <property type="match status" value="1"/>
</dbReference>
<feature type="coiled-coil region" evidence="6">
    <location>
        <begin position="264"/>
        <end position="291"/>
    </location>
</feature>
<comment type="subcellular location">
    <subcellularLocation>
        <location evidence="2">Cell membrane</location>
    </subcellularLocation>
    <subcellularLocation>
        <location evidence="1">Membrane</location>
        <topology evidence="1">Single-pass membrane protein</topology>
    </subcellularLocation>
</comment>
<feature type="transmembrane region" description="Helical" evidence="8">
    <location>
        <begin position="6"/>
        <end position="27"/>
    </location>
</feature>
<evidence type="ECO:0000256" key="1">
    <source>
        <dbReference type="ARBA" id="ARBA00004167"/>
    </source>
</evidence>
<proteinExistence type="inferred from homology"/>
<dbReference type="Gene3D" id="3.30.479.30">
    <property type="entry name" value="Band 7 domain"/>
    <property type="match status" value="1"/>
</dbReference>
<reference evidence="10" key="1">
    <citation type="submission" date="2021-04" db="EMBL/GenBank/DDBJ databases">
        <authorList>
            <person name="Zhang D.-C."/>
        </authorList>
    </citation>
    <scope>NUCLEOTIDE SEQUENCE</scope>
    <source>
        <strain evidence="10">CGMCC 1.15697</strain>
    </source>
</reference>
<dbReference type="RefSeq" id="WP_210682937.1">
    <property type="nucleotide sequence ID" value="NZ_JAGMWN010000007.1"/>
</dbReference>
<feature type="region of interest" description="Disordered" evidence="7">
    <location>
        <begin position="723"/>
        <end position="764"/>
    </location>
</feature>
<feature type="coiled-coil region" evidence="6">
    <location>
        <begin position="324"/>
        <end position="404"/>
    </location>
</feature>
<keyword evidence="6" id="KW-0175">Coiled coil</keyword>
<comment type="similarity">
    <text evidence="3">Belongs to the band 7/mec-2 family. Flotillin subfamily.</text>
</comment>
<dbReference type="InterPro" id="IPR036013">
    <property type="entry name" value="Band_7/SPFH_dom_sf"/>
</dbReference>
<evidence type="ECO:0000256" key="2">
    <source>
        <dbReference type="ARBA" id="ARBA00004236"/>
    </source>
</evidence>
<dbReference type="SMART" id="SM00244">
    <property type="entry name" value="PHB"/>
    <property type="match status" value="1"/>
</dbReference>
<gene>
    <name evidence="10" type="ORF">KAJ83_15140</name>
</gene>
<evidence type="ECO:0000256" key="5">
    <source>
        <dbReference type="ARBA" id="ARBA00023136"/>
    </source>
</evidence>
<name>A0A8J7S1X4_9PROT</name>
<feature type="coiled-coil region" evidence="6">
    <location>
        <begin position="563"/>
        <end position="592"/>
    </location>
</feature>
<dbReference type="CDD" id="cd03399">
    <property type="entry name" value="SPFH_flotillin"/>
    <property type="match status" value="1"/>
</dbReference>
<keyword evidence="11" id="KW-1185">Reference proteome</keyword>
<evidence type="ECO:0000256" key="6">
    <source>
        <dbReference type="SAM" id="Coils"/>
    </source>
</evidence>
<evidence type="ECO:0000259" key="9">
    <source>
        <dbReference type="SMART" id="SM00244"/>
    </source>
</evidence>
<evidence type="ECO:0000313" key="11">
    <source>
        <dbReference type="Proteomes" id="UP000672602"/>
    </source>
</evidence>
<dbReference type="Pfam" id="PF15975">
    <property type="entry name" value="Flot"/>
    <property type="match status" value="1"/>
</dbReference>
<accession>A0A8J7S1X4</accession>
<dbReference type="PANTHER" id="PTHR13806">
    <property type="entry name" value="FLOTILLIN-RELATED"/>
    <property type="match status" value="1"/>
</dbReference>
<evidence type="ECO:0000313" key="10">
    <source>
        <dbReference type="EMBL" id="MBP5858355.1"/>
    </source>
</evidence>
<dbReference type="EMBL" id="JAGMWN010000007">
    <property type="protein sequence ID" value="MBP5858355.1"/>
    <property type="molecule type" value="Genomic_DNA"/>
</dbReference>
<keyword evidence="4" id="KW-1003">Cell membrane</keyword>
<evidence type="ECO:0000256" key="3">
    <source>
        <dbReference type="ARBA" id="ARBA00007161"/>
    </source>
</evidence>
<dbReference type="InterPro" id="IPR001107">
    <property type="entry name" value="Band_7"/>
</dbReference>
<evidence type="ECO:0000256" key="7">
    <source>
        <dbReference type="SAM" id="MobiDB-lite"/>
    </source>
</evidence>